<protein>
    <submittedName>
        <fullName evidence="1">Uncharacterized protein</fullName>
    </submittedName>
</protein>
<name>A0A0E9SY85_ANGAN</name>
<accession>A0A0E9SY85</accession>
<organism evidence="1">
    <name type="scientific">Anguilla anguilla</name>
    <name type="common">European freshwater eel</name>
    <name type="synonym">Muraena anguilla</name>
    <dbReference type="NCBI Taxonomy" id="7936"/>
    <lineage>
        <taxon>Eukaryota</taxon>
        <taxon>Metazoa</taxon>
        <taxon>Chordata</taxon>
        <taxon>Craniata</taxon>
        <taxon>Vertebrata</taxon>
        <taxon>Euteleostomi</taxon>
        <taxon>Actinopterygii</taxon>
        <taxon>Neopterygii</taxon>
        <taxon>Teleostei</taxon>
        <taxon>Anguilliformes</taxon>
        <taxon>Anguillidae</taxon>
        <taxon>Anguilla</taxon>
    </lineage>
</organism>
<dbReference type="AlphaFoldDB" id="A0A0E9SY85"/>
<proteinExistence type="predicted"/>
<reference evidence="1" key="1">
    <citation type="submission" date="2014-11" db="EMBL/GenBank/DDBJ databases">
        <authorList>
            <person name="Amaro Gonzalez C."/>
        </authorList>
    </citation>
    <scope>NUCLEOTIDE SEQUENCE</scope>
</reference>
<reference evidence="1" key="2">
    <citation type="journal article" date="2015" name="Fish Shellfish Immunol.">
        <title>Early steps in the European eel (Anguilla anguilla)-Vibrio vulnificus interaction in the gills: Role of the RtxA13 toxin.</title>
        <authorList>
            <person name="Callol A."/>
            <person name="Pajuelo D."/>
            <person name="Ebbesson L."/>
            <person name="Teles M."/>
            <person name="MacKenzie S."/>
            <person name="Amaro C."/>
        </authorList>
    </citation>
    <scope>NUCLEOTIDE SEQUENCE</scope>
</reference>
<evidence type="ECO:0000313" key="1">
    <source>
        <dbReference type="EMBL" id="JAH45635.1"/>
    </source>
</evidence>
<sequence>MLICRLLGNTKKRGANVHCSDQSLLLHTVVV</sequence>
<dbReference type="EMBL" id="GBXM01062942">
    <property type="protein sequence ID" value="JAH45635.1"/>
    <property type="molecule type" value="Transcribed_RNA"/>
</dbReference>